<dbReference type="Gene3D" id="3.10.20.310">
    <property type="entry name" value="membrane protein fhac"/>
    <property type="match status" value="2"/>
</dbReference>
<keyword evidence="6" id="KW-1185">Reference proteome</keyword>
<organism evidence="5 6">
    <name type="scientific">Brytella acorum</name>
    <dbReference type="NCBI Taxonomy" id="2959299"/>
    <lineage>
        <taxon>Bacteria</taxon>
        <taxon>Pseudomonadati</taxon>
        <taxon>Pseudomonadota</taxon>
        <taxon>Alphaproteobacteria</taxon>
        <taxon>Acetobacterales</taxon>
        <taxon>Acetobacteraceae</taxon>
        <taxon>Brytella</taxon>
    </lineage>
</organism>
<evidence type="ECO:0000256" key="3">
    <source>
        <dbReference type="SAM" id="SignalP"/>
    </source>
</evidence>
<protein>
    <recommendedName>
        <fullName evidence="4">POTRA domain-containing protein</fullName>
    </recommendedName>
</protein>
<comment type="subcellular location">
    <subcellularLocation>
        <location evidence="1">Membrane</location>
    </subcellularLocation>
</comment>
<dbReference type="PROSITE" id="PS51779">
    <property type="entry name" value="POTRA"/>
    <property type="match status" value="1"/>
</dbReference>
<accession>A0AA35Y2R1</accession>
<dbReference type="EMBL" id="CATKSH010000024">
    <property type="protein sequence ID" value="CAI9121818.1"/>
    <property type="molecule type" value="Genomic_DNA"/>
</dbReference>
<dbReference type="Pfam" id="PF07244">
    <property type="entry name" value="POTRA"/>
    <property type="match status" value="2"/>
</dbReference>
<dbReference type="RefSeq" id="WP_289840963.1">
    <property type="nucleotide sequence ID" value="NZ_CATKSH010000024.1"/>
</dbReference>
<comment type="caution">
    <text evidence="5">The sequence shown here is derived from an EMBL/GenBank/DDBJ whole genome shotgun (WGS) entry which is preliminary data.</text>
</comment>
<name>A0AA35Y2R1_9PROT</name>
<feature type="domain" description="POTRA" evidence="4">
    <location>
        <begin position="132"/>
        <end position="209"/>
    </location>
</feature>
<evidence type="ECO:0000313" key="5">
    <source>
        <dbReference type="EMBL" id="CAI9121818.1"/>
    </source>
</evidence>
<feature type="signal peptide" evidence="3">
    <location>
        <begin position="1"/>
        <end position="36"/>
    </location>
</feature>
<gene>
    <name evidence="5" type="ORF">LMG32879_002672</name>
</gene>
<dbReference type="Proteomes" id="UP001176960">
    <property type="component" value="Unassembled WGS sequence"/>
</dbReference>
<dbReference type="AlphaFoldDB" id="A0AA35Y2R1"/>
<evidence type="ECO:0000313" key="6">
    <source>
        <dbReference type="Proteomes" id="UP001176960"/>
    </source>
</evidence>
<reference evidence="5" key="1">
    <citation type="submission" date="2023-03" db="EMBL/GenBank/DDBJ databases">
        <authorList>
            <person name="Cleenwerck I."/>
        </authorList>
    </citation>
    <scope>NUCLEOTIDE SEQUENCE</scope>
    <source>
        <strain evidence="5">LMG 32879</strain>
    </source>
</reference>
<feature type="chain" id="PRO_5041287356" description="POTRA domain-containing protein" evidence="3">
    <location>
        <begin position="37"/>
        <end position="213"/>
    </location>
</feature>
<evidence type="ECO:0000256" key="1">
    <source>
        <dbReference type="ARBA" id="ARBA00004370"/>
    </source>
</evidence>
<dbReference type="GO" id="GO:0019867">
    <property type="term" value="C:outer membrane"/>
    <property type="evidence" value="ECO:0007669"/>
    <property type="project" value="InterPro"/>
</dbReference>
<evidence type="ECO:0000259" key="4">
    <source>
        <dbReference type="PROSITE" id="PS51779"/>
    </source>
</evidence>
<evidence type="ECO:0000256" key="2">
    <source>
        <dbReference type="ARBA" id="ARBA00023136"/>
    </source>
</evidence>
<dbReference type="InterPro" id="IPR010827">
    <property type="entry name" value="BamA/TamA_POTRA"/>
</dbReference>
<dbReference type="InterPro" id="IPR034746">
    <property type="entry name" value="POTRA"/>
</dbReference>
<keyword evidence="3" id="KW-0732">Signal</keyword>
<proteinExistence type="predicted"/>
<keyword evidence="2" id="KW-0472">Membrane</keyword>
<sequence length="213" mass="22664">MRVFSRLSRTVALSLAVAAVGLPAVTGLSLAPSAHAAAGPGDNTPLTLKILKITGNQKVSTDEIMAVLPFHLNDTVTRAQINDGIQKIIELYRTKNVGARFGEKERFAGKAVHLFITIEEQAATAAPTQQPFVLDKVNFTGNTTISAADLEAATTLRPGAQVSTEAVTADEKAIQALYAKKNIPVMIEPAAEQPNHDNHVVLTYKITEKAAAK</sequence>